<dbReference type="FunFam" id="1.25.40.330:FF:000001">
    <property type="entry name" value="Adenylyl cyclase-associated protein"/>
    <property type="match status" value="1"/>
</dbReference>
<dbReference type="PROSITE" id="PS01088">
    <property type="entry name" value="CAP_1"/>
    <property type="match status" value="1"/>
</dbReference>
<dbReference type="PANTHER" id="PTHR10652">
    <property type="entry name" value="ADENYLYL CYCLASE-ASSOCIATED PROTEIN"/>
    <property type="match status" value="1"/>
</dbReference>
<comment type="function">
    <text evidence="2">The N-terminal domain binds to adenylyl cyclase, thereby enabling adenylyl cyclase to be activated by upstream regulatory signals, such as Ras. The C-terminal domain is required for normal cellular morphology and growth control.</text>
</comment>
<feature type="region of interest" description="Disordered" evidence="5">
    <location>
        <begin position="39"/>
        <end position="69"/>
    </location>
</feature>
<dbReference type="GO" id="GO:0003779">
    <property type="term" value="F:actin binding"/>
    <property type="evidence" value="ECO:0007669"/>
    <property type="project" value="InterPro"/>
</dbReference>
<feature type="domain" description="C-CAP/cofactor C-like" evidence="6">
    <location>
        <begin position="354"/>
        <end position="493"/>
    </location>
</feature>
<evidence type="ECO:0000313" key="8">
    <source>
        <dbReference type="Proteomes" id="UP000663846"/>
    </source>
</evidence>
<dbReference type="InterPro" id="IPR018106">
    <property type="entry name" value="CAP_CS_N"/>
</dbReference>
<dbReference type="SUPFAM" id="SSF69340">
    <property type="entry name" value="C-terminal domain of adenylylcyclase associated protein"/>
    <property type="match status" value="1"/>
</dbReference>
<gene>
    <name evidence="7" type="ORF">RDB_LOCUS87155</name>
</gene>
<dbReference type="InterPro" id="IPR013992">
    <property type="entry name" value="Adenylate_cyclase-assoc_CAP_N"/>
</dbReference>
<proteinExistence type="inferred from homology"/>
<dbReference type="EMBL" id="CAJMWS010000321">
    <property type="protein sequence ID" value="CAE6421478.1"/>
    <property type="molecule type" value="Genomic_DNA"/>
</dbReference>
<dbReference type="AlphaFoldDB" id="A0A8H3AEB0"/>
<organism evidence="7 8">
    <name type="scientific">Rhizoctonia solani</name>
    <dbReference type="NCBI Taxonomy" id="456999"/>
    <lineage>
        <taxon>Eukaryota</taxon>
        <taxon>Fungi</taxon>
        <taxon>Dikarya</taxon>
        <taxon>Basidiomycota</taxon>
        <taxon>Agaricomycotina</taxon>
        <taxon>Agaricomycetes</taxon>
        <taxon>Cantharellales</taxon>
        <taxon>Ceratobasidiaceae</taxon>
        <taxon>Rhizoctonia</taxon>
    </lineage>
</organism>
<dbReference type="Gene3D" id="1.25.40.330">
    <property type="entry name" value="Adenylate cyclase-associated CAP, N-terminal domain"/>
    <property type="match status" value="1"/>
</dbReference>
<dbReference type="Pfam" id="PF08603">
    <property type="entry name" value="CAP_C"/>
    <property type="match status" value="1"/>
</dbReference>
<evidence type="ECO:0000313" key="7">
    <source>
        <dbReference type="EMBL" id="CAE6421478.1"/>
    </source>
</evidence>
<feature type="compositionally biased region" description="Pro residues" evidence="5">
    <location>
        <begin position="261"/>
        <end position="281"/>
    </location>
</feature>
<dbReference type="GO" id="GO:0008179">
    <property type="term" value="F:adenylate cyclase binding"/>
    <property type="evidence" value="ECO:0007669"/>
    <property type="project" value="TreeGrafter"/>
</dbReference>
<dbReference type="InterPro" id="IPR053950">
    <property type="entry name" value="CAP_N"/>
</dbReference>
<dbReference type="GO" id="GO:0007015">
    <property type="term" value="P:actin filament organization"/>
    <property type="evidence" value="ECO:0007669"/>
    <property type="project" value="TreeGrafter"/>
</dbReference>
<dbReference type="InterPro" id="IPR016098">
    <property type="entry name" value="CAP/MinC_C"/>
</dbReference>
<sequence length="513" mass="54543">MATNAQGLNSLATIIKRLEAATSRLEDIALSQNSAANVKQALDTPSGHPPPAPRVPAPPSAPTPPVAPIEDSQSVKAFDELIVAGKLEPFLKVAGEIGGPVKEQSDIVGKLFQNLRDLIQCAAMSAKPSDATFMSMLGPLQSEITAVNDIKDKYKKERDFLNHFSTLSEGVSAVGWVTVSPKPAPYVGDMRDSATFYVNRVLKDFKDKDQKHADWARGFLALLDELKKYVMEYHTTGLAWNPKGGDATQFKGSSVPTAGGAPPPPPPPPPAAVPPPPPPAAAAPAAGVLDTSAVFAQINQGADITKGLRKVNKEEMTHKNPALRASGTVPTTSSPAARRPSKPAKPAALQTKKPPKMELSGNKWSIENYENDSSVIIENTEISHIVNIFNCKNTTIQVKGKVNGVVLFNCKKTSVLIESLVASLSITSSPSFTVQITGLAPTIQIDNSDSGQIYLSKECLGVEILTAKCSAINVSIPEEGEEEGVFVEKAVPEMLRTTVQNGKLVTNIVEHSG</sequence>
<reference evidence="7" key="1">
    <citation type="submission" date="2021-01" db="EMBL/GenBank/DDBJ databases">
        <authorList>
            <person name="Kaushik A."/>
        </authorList>
    </citation>
    <scope>NUCLEOTIDE SEQUENCE</scope>
    <source>
        <strain evidence="7">AG1-1C</strain>
    </source>
</reference>
<protein>
    <recommendedName>
        <fullName evidence="3 4">Adenylyl cyclase-associated protein</fullName>
    </recommendedName>
</protein>
<feature type="region of interest" description="Disordered" evidence="5">
    <location>
        <begin position="241"/>
        <end position="284"/>
    </location>
</feature>
<dbReference type="Pfam" id="PF01213">
    <property type="entry name" value="CAP_N-CM"/>
    <property type="match status" value="1"/>
</dbReference>
<accession>A0A8H3AEB0</accession>
<evidence type="ECO:0000256" key="1">
    <source>
        <dbReference type="ARBA" id="ARBA00007659"/>
    </source>
</evidence>
<evidence type="ECO:0000256" key="2">
    <source>
        <dbReference type="ARBA" id="ARBA00054756"/>
    </source>
</evidence>
<feature type="compositionally biased region" description="Pro residues" evidence="5">
    <location>
        <begin position="47"/>
        <end position="67"/>
    </location>
</feature>
<feature type="compositionally biased region" description="Low complexity" evidence="5">
    <location>
        <begin position="333"/>
        <end position="348"/>
    </location>
</feature>
<evidence type="ECO:0000259" key="6">
    <source>
        <dbReference type="PROSITE" id="PS51329"/>
    </source>
</evidence>
<dbReference type="Pfam" id="PF21938">
    <property type="entry name" value="CAP_N"/>
    <property type="match status" value="1"/>
</dbReference>
<dbReference type="InterPro" id="IPR036223">
    <property type="entry name" value="CAP_C_sf"/>
</dbReference>
<evidence type="ECO:0000256" key="3">
    <source>
        <dbReference type="ARBA" id="ARBA00072052"/>
    </source>
</evidence>
<dbReference type="InterPro" id="IPR006599">
    <property type="entry name" value="CARP_motif"/>
</dbReference>
<dbReference type="GO" id="GO:0005737">
    <property type="term" value="C:cytoplasm"/>
    <property type="evidence" value="ECO:0007669"/>
    <property type="project" value="TreeGrafter"/>
</dbReference>
<dbReference type="PROSITE" id="PS51329">
    <property type="entry name" value="C_CAP_COFACTOR_C"/>
    <property type="match status" value="1"/>
</dbReference>
<dbReference type="GO" id="GO:0019933">
    <property type="term" value="P:cAMP-mediated signaling"/>
    <property type="evidence" value="ECO:0007669"/>
    <property type="project" value="TreeGrafter"/>
</dbReference>
<dbReference type="Gene3D" id="2.160.20.70">
    <property type="match status" value="1"/>
</dbReference>
<dbReference type="InterPro" id="IPR017901">
    <property type="entry name" value="C-CAP_CF_C-like"/>
</dbReference>
<evidence type="ECO:0000256" key="5">
    <source>
        <dbReference type="SAM" id="MobiDB-lite"/>
    </source>
</evidence>
<dbReference type="SMART" id="SM00673">
    <property type="entry name" value="CARP"/>
    <property type="match status" value="2"/>
</dbReference>
<dbReference type="InterPro" id="IPR036222">
    <property type="entry name" value="CAP_N_sf"/>
</dbReference>
<name>A0A8H3AEB0_9AGAM</name>
<dbReference type="SUPFAM" id="SSF101278">
    <property type="entry name" value="N-terminal domain of adenylylcyclase associated protein, CAP"/>
    <property type="match status" value="1"/>
</dbReference>
<dbReference type="InterPro" id="IPR013912">
    <property type="entry name" value="Adenylate_cyclase-assoc_CAP_C"/>
</dbReference>
<feature type="region of interest" description="Disordered" evidence="5">
    <location>
        <begin position="316"/>
        <end position="356"/>
    </location>
</feature>
<comment type="caution">
    <text evidence="7">The sequence shown here is derived from an EMBL/GenBank/DDBJ whole genome shotgun (WGS) entry which is preliminary data.</text>
</comment>
<comment type="similarity">
    <text evidence="1 4">Belongs to the CAP family.</text>
</comment>
<dbReference type="PANTHER" id="PTHR10652:SF0">
    <property type="entry name" value="ADENYLYL CYCLASE-ASSOCIATED PROTEIN"/>
    <property type="match status" value="1"/>
</dbReference>
<dbReference type="InterPro" id="IPR001837">
    <property type="entry name" value="Adenylate_cyclase-assoc_CAP"/>
</dbReference>
<dbReference type="Proteomes" id="UP000663846">
    <property type="component" value="Unassembled WGS sequence"/>
</dbReference>
<evidence type="ECO:0000256" key="4">
    <source>
        <dbReference type="RuleBase" id="RU000647"/>
    </source>
</evidence>